<name>A0AAP1H8F9_BACIU</name>
<evidence type="ECO:0000256" key="1">
    <source>
        <dbReference type="ARBA" id="ARBA00007227"/>
    </source>
</evidence>
<evidence type="ECO:0000313" key="5">
    <source>
        <dbReference type="Proteomes" id="UP000076442"/>
    </source>
</evidence>
<dbReference type="InterPro" id="IPR052345">
    <property type="entry name" value="Rad_response_metalloprotease"/>
</dbReference>
<dbReference type="PROSITE" id="PS50943">
    <property type="entry name" value="HTH_CROC1"/>
    <property type="match status" value="1"/>
</dbReference>
<dbReference type="EMBL" id="LJZV01000026">
    <property type="protein sequence ID" value="KZD88658.1"/>
    <property type="molecule type" value="Genomic_DNA"/>
</dbReference>
<dbReference type="Gene3D" id="1.10.260.40">
    <property type="entry name" value="lambda repressor-like DNA-binding domains"/>
    <property type="match status" value="1"/>
</dbReference>
<protein>
    <submittedName>
        <fullName evidence="4">Transcriptional regulator XRE family</fullName>
    </submittedName>
</protein>
<dbReference type="Gene3D" id="1.10.10.2910">
    <property type="match status" value="1"/>
</dbReference>
<dbReference type="EMBL" id="LJZV01000012">
    <property type="protein sequence ID" value="KZD91890.1"/>
    <property type="molecule type" value="Genomic_DNA"/>
</dbReference>
<evidence type="ECO:0000259" key="2">
    <source>
        <dbReference type="PROSITE" id="PS50943"/>
    </source>
</evidence>
<feature type="domain" description="HTH cro/C1-type" evidence="2">
    <location>
        <begin position="12"/>
        <end position="66"/>
    </location>
</feature>
<sequence length="382" mass="44509">MKNIKQFNGNRLKSARIYRGLTISELAEKAEVSKQAISQYEHNKHSPSLETLLRLIHCLGFPRDYFYEEDKSNISIGNTYFRSLLTTNKKDRASQIEKTKILSLIYRYLDKFIQFPNLNLPSLKHNGDIEKAALSLREYWGLGVEPIPNMVRVLEKNGFIVTSFLTSEEKIDAFSQRQEYQGNINYFVVLGNEKNSATRRQFDAAHELGHVILHDWYYDLELITREEFKKLEQEANQFAAELLLPKESFLNDLIYPNKLDYYVELKKKWKVSISAMIVRAYQLKALSYNQYQYLMRQISKKGWRKKEPLDNVLKVPDPILLQKAVDMILTNDVLTTDEFIKGLSEHNLSIDRKEVEMLLGLKEGTLNPVPKSNPILSFKTDV</sequence>
<dbReference type="RefSeq" id="WP_042976599.1">
    <property type="nucleotide sequence ID" value="NZ_JBHFXL010000002.1"/>
</dbReference>
<comment type="caution">
    <text evidence="4">The sequence shown here is derived from an EMBL/GenBank/DDBJ whole genome shotgun (WGS) entry which is preliminary data.</text>
</comment>
<dbReference type="InterPro" id="IPR010982">
    <property type="entry name" value="Lambda_DNA-bd_dom_sf"/>
</dbReference>
<dbReference type="InterPro" id="IPR010359">
    <property type="entry name" value="IrrE_HExxH"/>
</dbReference>
<dbReference type="SUPFAM" id="SSF47413">
    <property type="entry name" value="lambda repressor-like DNA-binding domains"/>
    <property type="match status" value="1"/>
</dbReference>
<dbReference type="CDD" id="cd00093">
    <property type="entry name" value="HTH_XRE"/>
    <property type="match status" value="1"/>
</dbReference>
<dbReference type="Pfam" id="PF06114">
    <property type="entry name" value="Peptidase_M78"/>
    <property type="match status" value="1"/>
</dbReference>
<dbReference type="PANTHER" id="PTHR43236">
    <property type="entry name" value="ANTITOXIN HIGA1"/>
    <property type="match status" value="1"/>
</dbReference>
<gene>
    <name evidence="4" type="ORF">B4122_2532</name>
    <name evidence="3" type="ORF">B4122_4083</name>
</gene>
<dbReference type="Pfam" id="PF01381">
    <property type="entry name" value="HTH_3"/>
    <property type="match status" value="1"/>
</dbReference>
<organism evidence="4 5">
    <name type="scientific">Bacillus subtilis</name>
    <dbReference type="NCBI Taxonomy" id="1423"/>
    <lineage>
        <taxon>Bacteria</taxon>
        <taxon>Bacillati</taxon>
        <taxon>Bacillota</taxon>
        <taxon>Bacilli</taxon>
        <taxon>Bacillales</taxon>
        <taxon>Bacillaceae</taxon>
        <taxon>Bacillus</taxon>
    </lineage>
</organism>
<dbReference type="Proteomes" id="UP000076442">
    <property type="component" value="Unassembled WGS sequence"/>
</dbReference>
<dbReference type="GO" id="GO:0003677">
    <property type="term" value="F:DNA binding"/>
    <property type="evidence" value="ECO:0007669"/>
    <property type="project" value="InterPro"/>
</dbReference>
<dbReference type="AlphaFoldDB" id="A0AAP1H8F9"/>
<dbReference type="SMART" id="SM00530">
    <property type="entry name" value="HTH_XRE"/>
    <property type="match status" value="1"/>
</dbReference>
<accession>A0AAP1H8F9</accession>
<proteinExistence type="inferred from homology"/>
<dbReference type="InterPro" id="IPR001387">
    <property type="entry name" value="Cro/C1-type_HTH"/>
</dbReference>
<evidence type="ECO:0000313" key="3">
    <source>
        <dbReference type="EMBL" id="KZD88658.1"/>
    </source>
</evidence>
<reference evidence="4 5" key="1">
    <citation type="submission" date="2015-09" db="EMBL/GenBank/DDBJ databases">
        <title>Spore heat resistance.</title>
        <authorList>
            <person name="Boekhorst J."/>
            <person name="Berendsen E.M."/>
            <person name="Wells-Bennik M.H."/>
            <person name="Kuipers O.P."/>
        </authorList>
    </citation>
    <scope>NUCLEOTIDE SEQUENCE [LARGE SCALE GENOMIC DNA]</scope>
    <source>
        <strain evidence="4 5">B4122</strain>
    </source>
</reference>
<evidence type="ECO:0000313" key="4">
    <source>
        <dbReference type="EMBL" id="KZD91890.1"/>
    </source>
</evidence>
<dbReference type="PANTHER" id="PTHR43236:SF1">
    <property type="entry name" value="BLL7220 PROTEIN"/>
    <property type="match status" value="1"/>
</dbReference>
<comment type="similarity">
    <text evidence="1">Belongs to the short-chain fatty acyl-CoA assimilation regulator (ScfR) family.</text>
</comment>